<dbReference type="Gene3D" id="2.30.330.10">
    <property type="entry name" value="SpoA-like"/>
    <property type="match status" value="1"/>
</dbReference>
<dbReference type="STRING" id="871652.SAMN04515673_102216"/>
<comment type="similarity">
    <text evidence="2">Belongs to the FliN/MopA/SpaO family.</text>
</comment>
<keyword evidence="7" id="KW-0472">Membrane</keyword>
<evidence type="ECO:0000313" key="9">
    <source>
        <dbReference type="EMBL" id="SFR00757.1"/>
    </source>
</evidence>
<dbReference type="PANTHER" id="PTHR43484">
    <property type="match status" value="1"/>
</dbReference>
<evidence type="ECO:0000256" key="7">
    <source>
        <dbReference type="ARBA" id="ARBA00023136"/>
    </source>
</evidence>
<name>A0A1I6D606_9RHOB</name>
<protein>
    <recommendedName>
        <fullName evidence="3">Flagellar motor switch protein FliN</fullName>
    </recommendedName>
</protein>
<dbReference type="OrthoDB" id="9790303at2"/>
<comment type="subcellular location">
    <subcellularLocation>
        <location evidence="1">Cell membrane</location>
        <topology evidence="1">Peripheral membrane protein</topology>
        <orientation evidence="1">Cytoplasmic side</orientation>
    </subcellularLocation>
</comment>
<evidence type="ECO:0000256" key="3">
    <source>
        <dbReference type="ARBA" id="ARBA00021897"/>
    </source>
</evidence>
<keyword evidence="5" id="KW-0145">Chemotaxis</keyword>
<dbReference type="GO" id="GO:0006935">
    <property type="term" value="P:chemotaxis"/>
    <property type="evidence" value="ECO:0007669"/>
    <property type="project" value="UniProtKB-KW"/>
</dbReference>
<dbReference type="RefSeq" id="WP_092076884.1">
    <property type="nucleotide sequence ID" value="NZ_FOYI01000002.1"/>
</dbReference>
<keyword evidence="9" id="KW-0282">Flagellum</keyword>
<dbReference type="Proteomes" id="UP000199302">
    <property type="component" value="Unassembled WGS sequence"/>
</dbReference>
<evidence type="ECO:0000256" key="5">
    <source>
        <dbReference type="ARBA" id="ARBA00022500"/>
    </source>
</evidence>
<dbReference type="AlphaFoldDB" id="A0A1I6D606"/>
<dbReference type="PRINTS" id="PR00956">
    <property type="entry name" value="FLGMOTORFLIN"/>
</dbReference>
<accession>A0A1I6D606</accession>
<dbReference type="InterPro" id="IPR001172">
    <property type="entry name" value="FliN_T3SS_HrcQb"/>
</dbReference>
<feature type="domain" description="Flagellar motor switch protein FliN-like C-terminal" evidence="8">
    <location>
        <begin position="16"/>
        <end position="88"/>
    </location>
</feature>
<evidence type="ECO:0000256" key="2">
    <source>
        <dbReference type="ARBA" id="ARBA00009226"/>
    </source>
</evidence>
<dbReference type="EMBL" id="FOYI01000002">
    <property type="protein sequence ID" value="SFR00757.1"/>
    <property type="molecule type" value="Genomic_DNA"/>
</dbReference>
<keyword evidence="10" id="KW-1185">Reference proteome</keyword>
<evidence type="ECO:0000259" key="8">
    <source>
        <dbReference type="Pfam" id="PF01052"/>
    </source>
</evidence>
<evidence type="ECO:0000256" key="4">
    <source>
        <dbReference type="ARBA" id="ARBA00022475"/>
    </source>
</evidence>
<dbReference type="GO" id="GO:0071973">
    <property type="term" value="P:bacterial-type flagellum-dependent cell motility"/>
    <property type="evidence" value="ECO:0007669"/>
    <property type="project" value="InterPro"/>
</dbReference>
<dbReference type="InterPro" id="IPR036429">
    <property type="entry name" value="SpoA-like_sf"/>
</dbReference>
<keyword evidence="4" id="KW-1003">Cell membrane</keyword>
<dbReference type="GO" id="GO:0009425">
    <property type="term" value="C:bacterial-type flagellum basal body"/>
    <property type="evidence" value="ECO:0007669"/>
    <property type="project" value="InterPro"/>
</dbReference>
<dbReference type="GO" id="GO:0003774">
    <property type="term" value="F:cytoskeletal motor activity"/>
    <property type="evidence" value="ECO:0007669"/>
    <property type="project" value="InterPro"/>
</dbReference>
<dbReference type="PANTHER" id="PTHR43484:SF1">
    <property type="entry name" value="FLAGELLAR MOTOR SWITCH PROTEIN FLIN"/>
    <property type="match status" value="1"/>
</dbReference>
<organism evidence="9 10">
    <name type="scientific">Poseidonocella sedimentorum</name>
    <dbReference type="NCBI Taxonomy" id="871652"/>
    <lineage>
        <taxon>Bacteria</taxon>
        <taxon>Pseudomonadati</taxon>
        <taxon>Pseudomonadota</taxon>
        <taxon>Alphaproteobacteria</taxon>
        <taxon>Rhodobacterales</taxon>
        <taxon>Roseobacteraceae</taxon>
        <taxon>Poseidonocella</taxon>
    </lineage>
</organism>
<dbReference type="InterPro" id="IPR051469">
    <property type="entry name" value="FliN/MopA/SpaO"/>
</dbReference>
<keyword evidence="6" id="KW-0283">Flagellar rotation</keyword>
<reference evidence="9 10" key="1">
    <citation type="submission" date="2016-10" db="EMBL/GenBank/DDBJ databases">
        <authorList>
            <person name="de Groot N.N."/>
        </authorList>
    </citation>
    <scope>NUCLEOTIDE SEQUENCE [LARGE SCALE GENOMIC DNA]</scope>
    <source>
        <strain evidence="10">KMM 9023,NRIC 0796,JCM 17311,KCTC 23692</strain>
    </source>
</reference>
<proteinExistence type="inferred from homology"/>
<keyword evidence="9" id="KW-0969">Cilium</keyword>
<evidence type="ECO:0000313" key="10">
    <source>
        <dbReference type="Proteomes" id="UP000199302"/>
    </source>
</evidence>
<sequence length="94" mass="10481">MSDAQTETLDPANPFSNVPIDLMVSVGRAKPRVRELLEISENAVLKLDRRVEDPVELFVGDRLVARGELEELEGEQQGQLAIRITEIVDLKQGL</sequence>
<dbReference type="InterPro" id="IPR001543">
    <property type="entry name" value="FliN-like_C"/>
</dbReference>
<evidence type="ECO:0000256" key="1">
    <source>
        <dbReference type="ARBA" id="ARBA00004413"/>
    </source>
</evidence>
<dbReference type="Pfam" id="PF01052">
    <property type="entry name" value="FliMN_C"/>
    <property type="match status" value="1"/>
</dbReference>
<evidence type="ECO:0000256" key="6">
    <source>
        <dbReference type="ARBA" id="ARBA00022779"/>
    </source>
</evidence>
<dbReference type="GO" id="GO:0005886">
    <property type="term" value="C:plasma membrane"/>
    <property type="evidence" value="ECO:0007669"/>
    <property type="project" value="UniProtKB-SubCell"/>
</dbReference>
<keyword evidence="9" id="KW-0966">Cell projection</keyword>
<gene>
    <name evidence="9" type="ORF">SAMN04515673_102216</name>
</gene>
<dbReference type="SUPFAM" id="SSF101801">
    <property type="entry name" value="Surface presentation of antigens (SPOA)"/>
    <property type="match status" value="1"/>
</dbReference>